<sequence>MNDYRTVGAYFITGTKGAKSIALGIAQGRMRQHHLSAKGAESIVWGFISKWCLRD</sequence>
<dbReference type="AlphaFoldDB" id="R7ZXB3"/>
<evidence type="ECO:0000313" key="1">
    <source>
        <dbReference type="EMBL" id="EON78806.1"/>
    </source>
</evidence>
<keyword evidence="2" id="KW-1185">Reference proteome</keyword>
<dbReference type="EMBL" id="AQHR01000022">
    <property type="protein sequence ID" value="EON78806.1"/>
    <property type="molecule type" value="Genomic_DNA"/>
</dbReference>
<organism evidence="1 2">
    <name type="scientific">Lunatimonas lonarensis</name>
    <dbReference type="NCBI Taxonomy" id="1232681"/>
    <lineage>
        <taxon>Bacteria</taxon>
        <taxon>Pseudomonadati</taxon>
        <taxon>Bacteroidota</taxon>
        <taxon>Cytophagia</taxon>
        <taxon>Cytophagales</taxon>
        <taxon>Cyclobacteriaceae</taxon>
    </lineage>
</organism>
<reference evidence="1 2" key="1">
    <citation type="submission" date="2013-02" db="EMBL/GenBank/DDBJ databases">
        <title>A novel strain isolated from Lonar lake, Maharashtra, India.</title>
        <authorList>
            <person name="Singh A."/>
        </authorList>
    </citation>
    <scope>NUCLEOTIDE SEQUENCE [LARGE SCALE GENOMIC DNA]</scope>
    <source>
        <strain evidence="1 2">AK24</strain>
    </source>
</reference>
<protein>
    <submittedName>
        <fullName evidence="1">Uncharacterized protein</fullName>
    </submittedName>
</protein>
<proteinExistence type="predicted"/>
<dbReference type="Proteomes" id="UP000013909">
    <property type="component" value="Unassembled WGS sequence"/>
</dbReference>
<comment type="caution">
    <text evidence="1">The sequence shown here is derived from an EMBL/GenBank/DDBJ whole genome shotgun (WGS) entry which is preliminary data.</text>
</comment>
<name>R7ZXB3_9BACT</name>
<accession>R7ZXB3</accession>
<gene>
    <name evidence="1" type="ORF">ADIS_0703</name>
</gene>
<evidence type="ECO:0000313" key="2">
    <source>
        <dbReference type="Proteomes" id="UP000013909"/>
    </source>
</evidence>